<evidence type="ECO:0000313" key="2">
    <source>
        <dbReference type="EMBL" id="WAH43532.1"/>
    </source>
</evidence>
<evidence type="ECO:0000259" key="1">
    <source>
        <dbReference type="PROSITE" id="PS50943"/>
    </source>
</evidence>
<protein>
    <submittedName>
        <fullName evidence="2">Helix-turn-helix domain-containing protein</fullName>
    </submittedName>
</protein>
<gene>
    <name evidence="2" type="ORF">NZD89_09185</name>
</gene>
<accession>A0ABY6ZKV8</accession>
<dbReference type="InterPro" id="IPR010982">
    <property type="entry name" value="Lambda_DNA-bd_dom_sf"/>
</dbReference>
<dbReference type="InterPro" id="IPR001387">
    <property type="entry name" value="Cro/C1-type_HTH"/>
</dbReference>
<dbReference type="Proteomes" id="UP001164761">
    <property type="component" value="Chromosome"/>
</dbReference>
<feature type="domain" description="HTH cro/C1-type" evidence="1">
    <location>
        <begin position="11"/>
        <end position="43"/>
    </location>
</feature>
<dbReference type="Gene3D" id="1.10.260.40">
    <property type="entry name" value="lambda repressor-like DNA-binding domains"/>
    <property type="match status" value="1"/>
</dbReference>
<dbReference type="CDD" id="cd00093">
    <property type="entry name" value="HTH_XRE"/>
    <property type="match status" value="1"/>
</dbReference>
<dbReference type="SUPFAM" id="SSF47413">
    <property type="entry name" value="lambda repressor-like DNA-binding domains"/>
    <property type="match status" value="1"/>
</dbReference>
<dbReference type="RefSeq" id="WP_268007412.1">
    <property type="nucleotide sequence ID" value="NZ_BSUT01000001.1"/>
</dbReference>
<reference evidence="2" key="1">
    <citation type="submission" date="2022-08" db="EMBL/GenBank/DDBJ databases">
        <title>Alicyclobacillus fastidiosus DSM 17978, complete genome.</title>
        <authorList>
            <person name="Wang Q."/>
            <person name="Cai R."/>
            <person name="Wang Z."/>
        </authorList>
    </citation>
    <scope>NUCLEOTIDE SEQUENCE</scope>
    <source>
        <strain evidence="2">DSM 17978</strain>
    </source>
</reference>
<dbReference type="PROSITE" id="PS50943">
    <property type="entry name" value="HTH_CROC1"/>
    <property type="match status" value="1"/>
</dbReference>
<sequence length="88" mass="10284">MLRRETLAMSVRVVRTAKRLTQEDVAQENLIDRSVVSNLESGKLHKPELVFHIIDRAGGVQMLDRLMEQIKAIREWFVVHQESQLLYI</sequence>
<dbReference type="EMBL" id="CP104067">
    <property type="protein sequence ID" value="WAH43532.1"/>
    <property type="molecule type" value="Genomic_DNA"/>
</dbReference>
<proteinExistence type="predicted"/>
<keyword evidence="3" id="KW-1185">Reference proteome</keyword>
<organism evidence="2 3">
    <name type="scientific">Alicyclobacillus fastidiosus</name>
    <dbReference type="NCBI Taxonomy" id="392011"/>
    <lineage>
        <taxon>Bacteria</taxon>
        <taxon>Bacillati</taxon>
        <taxon>Bacillota</taxon>
        <taxon>Bacilli</taxon>
        <taxon>Bacillales</taxon>
        <taxon>Alicyclobacillaceae</taxon>
        <taxon>Alicyclobacillus</taxon>
    </lineage>
</organism>
<name>A0ABY6ZKV8_9BACL</name>
<evidence type="ECO:0000313" key="3">
    <source>
        <dbReference type="Proteomes" id="UP001164761"/>
    </source>
</evidence>